<dbReference type="Gene3D" id="3.40.50.2300">
    <property type="match status" value="1"/>
</dbReference>
<dbReference type="InterPro" id="IPR046947">
    <property type="entry name" value="LytR-like"/>
</dbReference>
<accession>A0A3G6TAC9</accession>
<dbReference type="GO" id="GO:0003677">
    <property type="term" value="F:DNA binding"/>
    <property type="evidence" value="ECO:0007669"/>
    <property type="project" value="UniProtKB-KW"/>
</dbReference>
<dbReference type="InterPro" id="IPR001789">
    <property type="entry name" value="Sig_transdc_resp-reg_receiver"/>
</dbReference>
<evidence type="ECO:0000259" key="3">
    <source>
        <dbReference type="PROSITE" id="PS50930"/>
    </source>
</evidence>
<evidence type="ECO:0000313" key="4">
    <source>
        <dbReference type="EMBL" id="AZB26181.1"/>
    </source>
</evidence>
<evidence type="ECO:0000259" key="2">
    <source>
        <dbReference type="PROSITE" id="PS50110"/>
    </source>
</evidence>
<name>A0A3G6TAC9_9FLAO</name>
<dbReference type="GeneID" id="99066522"/>
<keyword evidence="1" id="KW-0597">Phosphoprotein</keyword>
<dbReference type="GO" id="GO:0000156">
    <property type="term" value="F:phosphorelay response regulator activity"/>
    <property type="evidence" value="ECO:0007669"/>
    <property type="project" value="InterPro"/>
</dbReference>
<organism evidence="4 5">
    <name type="scientific">Chryseobacterium bernardetii</name>
    <dbReference type="NCBI Taxonomy" id="1241978"/>
    <lineage>
        <taxon>Bacteria</taxon>
        <taxon>Pseudomonadati</taxon>
        <taxon>Bacteroidota</taxon>
        <taxon>Flavobacteriia</taxon>
        <taxon>Flavobacteriales</taxon>
        <taxon>Weeksellaceae</taxon>
        <taxon>Chryseobacterium group</taxon>
        <taxon>Chryseobacterium</taxon>
    </lineage>
</organism>
<feature type="domain" description="Response regulatory" evidence="2">
    <location>
        <begin position="6"/>
        <end position="120"/>
    </location>
</feature>
<protein>
    <submittedName>
        <fullName evidence="4">DNA-binding response regulator</fullName>
    </submittedName>
</protein>
<dbReference type="PROSITE" id="PS50110">
    <property type="entry name" value="RESPONSE_REGULATORY"/>
    <property type="match status" value="1"/>
</dbReference>
<dbReference type="KEGG" id="cben:EG339_17075"/>
<dbReference type="Proteomes" id="UP000271193">
    <property type="component" value="Chromosome"/>
</dbReference>
<feature type="modified residue" description="4-aspartylphosphate" evidence="1">
    <location>
        <position position="60"/>
    </location>
</feature>
<evidence type="ECO:0000256" key="1">
    <source>
        <dbReference type="PROSITE-ProRule" id="PRU00169"/>
    </source>
</evidence>
<keyword evidence="5" id="KW-1185">Reference proteome</keyword>
<dbReference type="PANTHER" id="PTHR37299">
    <property type="entry name" value="TRANSCRIPTIONAL REGULATOR-RELATED"/>
    <property type="match status" value="1"/>
</dbReference>
<dbReference type="SUPFAM" id="SSF52172">
    <property type="entry name" value="CheY-like"/>
    <property type="match status" value="1"/>
</dbReference>
<dbReference type="InterPro" id="IPR011006">
    <property type="entry name" value="CheY-like_superfamily"/>
</dbReference>
<dbReference type="SMART" id="SM00448">
    <property type="entry name" value="REC"/>
    <property type="match status" value="1"/>
</dbReference>
<dbReference type="PANTHER" id="PTHR37299:SF1">
    <property type="entry name" value="STAGE 0 SPORULATION PROTEIN A HOMOLOG"/>
    <property type="match status" value="1"/>
</dbReference>
<dbReference type="Pfam" id="PF04397">
    <property type="entry name" value="LytTR"/>
    <property type="match status" value="1"/>
</dbReference>
<keyword evidence="4" id="KW-0238">DNA-binding</keyword>
<feature type="domain" description="HTH LytTR-type" evidence="3">
    <location>
        <begin position="152"/>
        <end position="259"/>
    </location>
</feature>
<dbReference type="SMART" id="SM00850">
    <property type="entry name" value="LytTR"/>
    <property type="match status" value="1"/>
</dbReference>
<dbReference type="InterPro" id="IPR007492">
    <property type="entry name" value="LytTR_DNA-bd_dom"/>
</dbReference>
<proteinExistence type="predicted"/>
<dbReference type="AlphaFoldDB" id="A0A3G6TAC9"/>
<dbReference type="EMBL" id="CP033932">
    <property type="protein sequence ID" value="AZB26181.1"/>
    <property type="molecule type" value="Genomic_DNA"/>
</dbReference>
<reference evidence="5" key="1">
    <citation type="submission" date="2018-11" db="EMBL/GenBank/DDBJ databases">
        <title>Proposal to divide the Flavobacteriaceae and reorganize its genera based on Amino Acid Identity values calculated from whole genome sequences.</title>
        <authorList>
            <person name="Nicholson A.C."/>
            <person name="Gulvik C.A."/>
            <person name="Whitney A.M."/>
            <person name="Humrighouse B.W."/>
            <person name="Bell M."/>
            <person name="Holmes B."/>
            <person name="Steigerwalt A.G."/>
            <person name="Villarma A."/>
            <person name="Sheth M."/>
            <person name="Batra D."/>
            <person name="Pryor J."/>
            <person name="Bernardet J.-F."/>
            <person name="Hugo C."/>
            <person name="Kampfer P."/>
            <person name="Newman J."/>
            <person name="McQuiston J.R."/>
        </authorList>
    </citation>
    <scope>NUCLEOTIDE SEQUENCE [LARGE SCALE GENOMIC DNA]</scope>
    <source>
        <strain evidence="5">G0229</strain>
    </source>
</reference>
<dbReference type="RefSeq" id="WP_123871122.1">
    <property type="nucleotide sequence ID" value="NZ_CP033932.1"/>
</dbReference>
<dbReference type="Gene3D" id="2.40.50.1020">
    <property type="entry name" value="LytTr DNA-binding domain"/>
    <property type="match status" value="1"/>
</dbReference>
<dbReference type="PROSITE" id="PS50930">
    <property type="entry name" value="HTH_LYTTR"/>
    <property type="match status" value="1"/>
</dbReference>
<dbReference type="Pfam" id="PF00072">
    <property type="entry name" value="Response_reg"/>
    <property type="match status" value="1"/>
</dbReference>
<gene>
    <name evidence="4" type="ORF">EG339_17075</name>
</gene>
<evidence type="ECO:0000313" key="5">
    <source>
        <dbReference type="Proteomes" id="UP000271193"/>
    </source>
</evidence>
<sequence length="259" mass="30100">MSQQLRIVIIEDEAATARDLEFILKEINSDFEITAILQTVRESVQWLSSNADHYDLIFSDIHLSDGLSFEIFRQILILKPVIFVTAYDGYALEAFRNNGIGYILKPFDKEEINRSLLKYITLTAADNGLEQSKLLALLQQLQSPGNRYKKTFLIHYCGRLIPVEASKIYWFQTSNEMVYAQLENGQKYIVEYTLELLEQQLNPELFFRANRQFIINRKAIDSIEYYFNGRLSVTIHPAPEEQILISKAKAPAFRKWMAQ</sequence>